<name>A0A8J2JNM9_9HEXA</name>
<evidence type="ECO:0000313" key="2">
    <source>
        <dbReference type="Proteomes" id="UP000708208"/>
    </source>
</evidence>
<organism evidence="1 2">
    <name type="scientific">Allacma fusca</name>
    <dbReference type="NCBI Taxonomy" id="39272"/>
    <lineage>
        <taxon>Eukaryota</taxon>
        <taxon>Metazoa</taxon>
        <taxon>Ecdysozoa</taxon>
        <taxon>Arthropoda</taxon>
        <taxon>Hexapoda</taxon>
        <taxon>Collembola</taxon>
        <taxon>Symphypleona</taxon>
        <taxon>Sminthuridae</taxon>
        <taxon>Allacma</taxon>
    </lineage>
</organism>
<dbReference type="Proteomes" id="UP000708208">
    <property type="component" value="Unassembled WGS sequence"/>
</dbReference>
<gene>
    <name evidence="1" type="ORF">AFUS01_LOCUS1643</name>
</gene>
<keyword evidence="2" id="KW-1185">Reference proteome</keyword>
<protein>
    <submittedName>
        <fullName evidence="1">Uncharacterized protein</fullName>
    </submittedName>
</protein>
<sequence>MNRLIKGTIFNGDVMIQNSSMRCKFRNFGDKRQTHMTVQKRLISRHFFRPTLPVGDEFKFVGITYMNLYS</sequence>
<accession>A0A8J2JNM9</accession>
<comment type="caution">
    <text evidence="1">The sequence shown here is derived from an EMBL/GenBank/DDBJ whole genome shotgun (WGS) entry which is preliminary data.</text>
</comment>
<proteinExistence type="predicted"/>
<dbReference type="AlphaFoldDB" id="A0A8J2JNM9"/>
<evidence type="ECO:0000313" key="1">
    <source>
        <dbReference type="EMBL" id="CAG7665959.1"/>
    </source>
</evidence>
<reference evidence="1" key="1">
    <citation type="submission" date="2021-06" db="EMBL/GenBank/DDBJ databases">
        <authorList>
            <person name="Hodson N. C."/>
            <person name="Mongue J. A."/>
            <person name="Jaron S. K."/>
        </authorList>
    </citation>
    <scope>NUCLEOTIDE SEQUENCE</scope>
</reference>
<dbReference type="EMBL" id="CAJVCH010009132">
    <property type="protein sequence ID" value="CAG7665959.1"/>
    <property type="molecule type" value="Genomic_DNA"/>
</dbReference>